<evidence type="ECO:0000313" key="4">
    <source>
        <dbReference type="Proteomes" id="UP001634747"/>
    </source>
</evidence>
<evidence type="ECO:0000256" key="1">
    <source>
        <dbReference type="SAM" id="MobiDB-lite"/>
    </source>
</evidence>
<keyword evidence="4" id="KW-1185">Reference proteome</keyword>
<protein>
    <submittedName>
        <fullName evidence="3">Uncharacterized protein</fullName>
    </submittedName>
</protein>
<name>A0ABW9KIQ0_9BACT</name>
<comment type="caution">
    <text evidence="3">The sequence shown here is derived from an EMBL/GenBank/DDBJ whole genome shotgun (WGS) entry which is preliminary data.</text>
</comment>
<accession>A0ABW9KIQ0</accession>
<evidence type="ECO:0000256" key="2">
    <source>
        <dbReference type="SAM" id="SignalP"/>
    </source>
</evidence>
<dbReference type="RefSeq" id="WP_263414079.1">
    <property type="nucleotide sequence ID" value="NZ_BAABBH010000001.1"/>
</dbReference>
<dbReference type="Proteomes" id="UP001634747">
    <property type="component" value="Unassembled WGS sequence"/>
</dbReference>
<organism evidence="3 4">
    <name type="scientific">Terriglobus aquaticus</name>
    <dbReference type="NCBI Taxonomy" id="940139"/>
    <lineage>
        <taxon>Bacteria</taxon>
        <taxon>Pseudomonadati</taxon>
        <taxon>Acidobacteriota</taxon>
        <taxon>Terriglobia</taxon>
        <taxon>Terriglobales</taxon>
        <taxon>Acidobacteriaceae</taxon>
        <taxon>Terriglobus</taxon>
    </lineage>
</organism>
<feature type="signal peptide" evidence="2">
    <location>
        <begin position="1"/>
        <end position="23"/>
    </location>
</feature>
<gene>
    <name evidence="3" type="ORF">ACK2TP_01130</name>
</gene>
<feature type="chain" id="PRO_5045341951" evidence="2">
    <location>
        <begin position="24"/>
        <end position="290"/>
    </location>
</feature>
<proteinExistence type="predicted"/>
<evidence type="ECO:0000313" key="3">
    <source>
        <dbReference type="EMBL" id="MFN2974355.1"/>
    </source>
</evidence>
<sequence>MRPALFSSLCAAAVCAISIPAIAACQADSAASAQAVDLSTPHAAVNATLLAEATAAPAFSSSAAMEPSEALSGLPDAPSATLDGAAEGQSASPHLPAPNQPIAPKYTIIILPGQGAVPLSAGSKVAFAFRQEVSPFTMLSRVLSATWSQAIDSQPHYGQGWGPYGQRVGASFARGAVQDLATMAVFDPIFRDDPRYYVLGRQHKLINRAVYAATRVLITRTDSGHNTLNAPLLLGYAAAAGANMAYYPQRDRNFGDAATGYAGSLGGSVLGFEVNEFLDDALRLVHFRHD</sequence>
<keyword evidence="2" id="KW-0732">Signal</keyword>
<feature type="region of interest" description="Disordered" evidence="1">
    <location>
        <begin position="69"/>
        <end position="97"/>
    </location>
</feature>
<reference evidence="3 4" key="1">
    <citation type="submission" date="2024-12" db="EMBL/GenBank/DDBJ databases">
        <authorList>
            <person name="Lee Y."/>
        </authorList>
    </citation>
    <scope>NUCLEOTIDE SEQUENCE [LARGE SCALE GENOMIC DNA]</scope>
    <source>
        <strain evidence="3 4">03SUJ4</strain>
    </source>
</reference>
<dbReference type="PROSITE" id="PS51257">
    <property type="entry name" value="PROKAR_LIPOPROTEIN"/>
    <property type="match status" value="1"/>
</dbReference>
<dbReference type="EMBL" id="JBJYXY010000001">
    <property type="protein sequence ID" value="MFN2974355.1"/>
    <property type="molecule type" value="Genomic_DNA"/>
</dbReference>